<evidence type="ECO:0000256" key="1">
    <source>
        <dbReference type="ARBA" id="ARBA00007210"/>
    </source>
</evidence>
<feature type="region of interest" description="Disordered" evidence="4">
    <location>
        <begin position="930"/>
        <end position="959"/>
    </location>
</feature>
<dbReference type="GO" id="GO:0006893">
    <property type="term" value="P:Golgi to plasma membrane transport"/>
    <property type="evidence" value="ECO:0007669"/>
    <property type="project" value="TreeGrafter"/>
</dbReference>
<dbReference type="InterPro" id="IPR016159">
    <property type="entry name" value="Cullin_repeat-like_dom_sf"/>
</dbReference>
<dbReference type="GO" id="GO:0006887">
    <property type="term" value="P:exocytosis"/>
    <property type="evidence" value="ECO:0007669"/>
    <property type="project" value="UniProtKB-KW"/>
</dbReference>
<gene>
    <name evidence="6" type="ORF">Prudu_022859</name>
</gene>
<comment type="similarity">
    <text evidence="1">Belongs to the EXO84 family.</text>
</comment>
<evidence type="ECO:0000313" key="6">
    <source>
        <dbReference type="EMBL" id="BBH10157.1"/>
    </source>
</evidence>
<dbReference type="InterPro" id="IPR033961">
    <property type="entry name" value="Exo84"/>
</dbReference>
<feature type="region of interest" description="Disordered" evidence="4">
    <location>
        <begin position="28"/>
        <end position="50"/>
    </location>
</feature>
<evidence type="ECO:0000256" key="2">
    <source>
        <dbReference type="ARBA" id="ARBA00022448"/>
    </source>
</evidence>
<dbReference type="PANTHER" id="PTHR21426:SF13">
    <property type="entry name" value="OS08G0566700 PROTEIN"/>
    <property type="match status" value="1"/>
</dbReference>
<keyword evidence="2" id="KW-0813">Transport</keyword>
<dbReference type="AlphaFoldDB" id="A0A4Y1S2H6"/>
<evidence type="ECO:0000256" key="4">
    <source>
        <dbReference type="SAM" id="MobiDB-lite"/>
    </source>
</evidence>
<dbReference type="PANTHER" id="PTHR21426">
    <property type="entry name" value="EXOCYST COMPLEX COMPONENT 8"/>
    <property type="match status" value="1"/>
</dbReference>
<feature type="domain" description="Exocyst component Exo84 C-terminal" evidence="5">
    <location>
        <begin position="149"/>
        <end position="324"/>
    </location>
</feature>
<feature type="compositionally biased region" description="Acidic residues" evidence="4">
    <location>
        <begin position="766"/>
        <end position="779"/>
    </location>
</feature>
<dbReference type="GO" id="GO:0008104">
    <property type="term" value="P:intracellular protein localization"/>
    <property type="evidence" value="ECO:0007669"/>
    <property type="project" value="TreeGrafter"/>
</dbReference>
<protein>
    <submittedName>
        <fullName evidence="6">Exocyst complex component 84B</fullName>
    </submittedName>
</protein>
<feature type="compositionally biased region" description="Polar residues" evidence="4">
    <location>
        <begin position="783"/>
        <end position="803"/>
    </location>
</feature>
<dbReference type="InterPro" id="IPR032403">
    <property type="entry name" value="Exo84_C"/>
</dbReference>
<sequence length="1040" mass="116368">MTSARPVSMESSSSRFRFRDLPEMENCTLSDSASDLSSVSSDRDDESDLQSMTGKGIKHLCSELLELKAASSEEFHKHIFSNYSAFVRIFEEVGHVESELMQLKNHVVTQKRLVSDLVDGIYFKVLSKETIDLVIEESGCEELLPSAKTLDTLLSENRIDEALSLIELEDENLQRLRFEEDCPVDELRLFSSAVSERKAMLILQLTMVAENRRIAAPELQKALVGLCRLGDSHLATQLLIKYYHSRIVSGIHNFQASKSFLHRVYIRELSKFVFSMISQAARSFVMLYGETSPYALELVQWARQETKVFGACFDKYVKTISEISGGLSTAVEAVQFAMSFCYLLETQRLVLRPYLIKRIRPCMEEVLDKHLDHFKKVIDIFTATDAWVLGRYLVSGIMNEGCSSMVVGQQPEYCLLTNSGRKFVTLLQTKTQQNCWVIDMHWSITVDVTPLFSLQIEGSIVSGLMNLFKKYIDILERAINCETAVADTNNSRLYLANSVQQQVSILANLSALEQLFSSMVRSIFKRVSDVNSELMKIHPIEVQVKELDSCISFIQEASCRLRALFCEKFILKIMSVKTSCKLTPASSIYGPGESSMFHGVMPSLAFQVLFLELRKLEKLSEDNIFEVDWLLELLRELIEAVFVWVSNNKENWDIDGENMTVELPLNFKQFVLDVQFLVEISKYGGYFSNNPLFLLNLMKSALLSTGLDPRRDVNDDIWAIDFAAETIQKLLESEKTLLPLDQEPVSEQESEDQSKYAADSFPDDANSSEEDAVATDEPEVASNAESESLNAKSCVNQSKNSAGSLEENVRSSLEDYVEPEEDAVATHDPKVAYNAKTASVDTGPCMDRLKISADSFQEDVRNSLEDYVEPEVDAAATYDPEVAYNAESASLNAEPCMDQSKNAADSFREDVRNSLEDAVATYDPELALNAEPCNGESKYATDSFEDDVSPSDDYTQSKEDVKAVDNAEVALNEETASLITESCPQGGSCGVLELDWNSSDRGAIDLTDTSIESQTTGSENLSNKAVDISHIIEETNVPST</sequence>
<dbReference type="Pfam" id="PF16528">
    <property type="entry name" value="Exo84_C"/>
    <property type="match status" value="1"/>
</dbReference>
<name>A0A4Y1S2H6_PRUDU</name>
<accession>A0A4Y1S2H6</accession>
<keyword evidence="3" id="KW-0268">Exocytosis</keyword>
<evidence type="ECO:0000259" key="5">
    <source>
        <dbReference type="Pfam" id="PF16528"/>
    </source>
</evidence>
<dbReference type="EMBL" id="AP019304">
    <property type="protein sequence ID" value="BBH10157.1"/>
    <property type="molecule type" value="Genomic_DNA"/>
</dbReference>
<evidence type="ECO:0000256" key="3">
    <source>
        <dbReference type="ARBA" id="ARBA00022483"/>
    </source>
</evidence>
<dbReference type="SUPFAM" id="SSF74788">
    <property type="entry name" value="Cullin repeat-like"/>
    <property type="match status" value="1"/>
</dbReference>
<feature type="region of interest" description="Disordered" evidence="4">
    <location>
        <begin position="738"/>
        <end position="807"/>
    </location>
</feature>
<reference evidence="6" key="1">
    <citation type="journal article" date="2019" name="Science">
        <title>Mutation of a bHLH transcription factor allowed almond domestication.</title>
        <authorList>
            <person name="Sanchez-Perez R."/>
            <person name="Pavan S."/>
            <person name="Mazzeo R."/>
            <person name="Moldovan C."/>
            <person name="Aiese Cigliano R."/>
            <person name="Del Cueto J."/>
            <person name="Ricciardi F."/>
            <person name="Lotti C."/>
            <person name="Ricciardi L."/>
            <person name="Dicenta F."/>
            <person name="Lopez-Marques R.L."/>
            <person name="Lindberg Moller B."/>
        </authorList>
    </citation>
    <scope>NUCLEOTIDE SEQUENCE</scope>
</reference>
<feature type="compositionally biased region" description="Low complexity" evidence="4">
    <location>
        <begin position="29"/>
        <end position="40"/>
    </location>
</feature>
<dbReference type="GO" id="GO:0000145">
    <property type="term" value="C:exocyst"/>
    <property type="evidence" value="ECO:0007669"/>
    <property type="project" value="InterPro"/>
</dbReference>
<proteinExistence type="inferred from homology"/>
<organism evidence="6">
    <name type="scientific">Prunus dulcis</name>
    <name type="common">Almond</name>
    <name type="synonym">Amygdalus dulcis</name>
    <dbReference type="NCBI Taxonomy" id="3755"/>
    <lineage>
        <taxon>Eukaryota</taxon>
        <taxon>Viridiplantae</taxon>
        <taxon>Streptophyta</taxon>
        <taxon>Embryophyta</taxon>
        <taxon>Tracheophyta</taxon>
        <taxon>Spermatophyta</taxon>
        <taxon>Magnoliopsida</taxon>
        <taxon>eudicotyledons</taxon>
        <taxon>Gunneridae</taxon>
        <taxon>Pentapetalae</taxon>
        <taxon>rosids</taxon>
        <taxon>fabids</taxon>
        <taxon>Rosales</taxon>
        <taxon>Rosaceae</taxon>
        <taxon>Amygdaloideae</taxon>
        <taxon>Amygdaleae</taxon>
        <taxon>Prunus</taxon>
    </lineage>
</organism>